<evidence type="ECO:0000313" key="2">
    <source>
        <dbReference type="EMBL" id="VEL26988.1"/>
    </source>
</evidence>
<sequence>MSATSISTSTSCGGYSNGNCSCSCCCCSAASASSSATWTHGGSLSGNICSRGTSPISLALATICQTHGPTVAQSNTQYLEKTHTQSHAYAHAHCSHHLHHQHHQRQHPCSHPQQTMLLQHLHHHHQQHLKQHTHSHLPSKTQPNHSTELAFPLSQANSDIILPAQAELGCTICNQGIANATVSSPCSSYLLPPYKAPSIYNALSATTTNSGIALGSSKYQANSVISQDNQYSPITQ</sequence>
<evidence type="ECO:0000313" key="3">
    <source>
        <dbReference type="Proteomes" id="UP000784294"/>
    </source>
</evidence>
<feature type="compositionally biased region" description="Basic residues" evidence="1">
    <location>
        <begin position="121"/>
        <end position="137"/>
    </location>
</feature>
<dbReference type="Proteomes" id="UP000784294">
    <property type="component" value="Unassembled WGS sequence"/>
</dbReference>
<reference evidence="2" key="1">
    <citation type="submission" date="2018-11" db="EMBL/GenBank/DDBJ databases">
        <authorList>
            <consortium name="Pathogen Informatics"/>
        </authorList>
    </citation>
    <scope>NUCLEOTIDE SEQUENCE</scope>
</reference>
<organism evidence="2 3">
    <name type="scientific">Protopolystoma xenopodis</name>
    <dbReference type="NCBI Taxonomy" id="117903"/>
    <lineage>
        <taxon>Eukaryota</taxon>
        <taxon>Metazoa</taxon>
        <taxon>Spiralia</taxon>
        <taxon>Lophotrochozoa</taxon>
        <taxon>Platyhelminthes</taxon>
        <taxon>Monogenea</taxon>
        <taxon>Polyopisthocotylea</taxon>
        <taxon>Polystomatidea</taxon>
        <taxon>Polystomatidae</taxon>
        <taxon>Protopolystoma</taxon>
    </lineage>
</organism>
<keyword evidence="3" id="KW-1185">Reference proteome</keyword>
<dbReference type="EMBL" id="CAAALY010084126">
    <property type="protein sequence ID" value="VEL26988.1"/>
    <property type="molecule type" value="Genomic_DNA"/>
</dbReference>
<proteinExistence type="predicted"/>
<feature type="region of interest" description="Disordered" evidence="1">
    <location>
        <begin position="121"/>
        <end position="146"/>
    </location>
</feature>
<dbReference type="AlphaFoldDB" id="A0A3S5C066"/>
<accession>A0A3S5C066</accession>
<gene>
    <name evidence="2" type="ORF">PXEA_LOCUS20428</name>
</gene>
<evidence type="ECO:0000256" key="1">
    <source>
        <dbReference type="SAM" id="MobiDB-lite"/>
    </source>
</evidence>
<comment type="caution">
    <text evidence="2">The sequence shown here is derived from an EMBL/GenBank/DDBJ whole genome shotgun (WGS) entry which is preliminary data.</text>
</comment>
<name>A0A3S5C066_9PLAT</name>
<protein>
    <submittedName>
        <fullName evidence="2">Uncharacterized protein</fullName>
    </submittedName>
</protein>